<evidence type="ECO:0000313" key="5">
    <source>
        <dbReference type="EMBL" id="GAA6268091.1"/>
    </source>
</evidence>
<evidence type="ECO:0008006" key="7">
    <source>
        <dbReference type="Google" id="ProtNLM"/>
    </source>
</evidence>
<feature type="domain" description="OmpR/PhoB-type" evidence="3">
    <location>
        <begin position="28"/>
        <end position="102"/>
    </location>
</feature>
<dbReference type="Gene3D" id="1.10.10.10">
    <property type="entry name" value="Winged helix-like DNA-binding domain superfamily/Winged helix DNA-binding domain"/>
    <property type="match status" value="1"/>
</dbReference>
<evidence type="ECO:0000256" key="2">
    <source>
        <dbReference type="ARBA" id="ARBA00023125"/>
    </source>
</evidence>
<keyword evidence="2" id="KW-0238">DNA-binding</keyword>
<dbReference type="InterPro" id="IPR001867">
    <property type="entry name" value="OmpR/PhoB-type_DNA-bd"/>
</dbReference>
<reference evidence="5 6" key="1">
    <citation type="submission" date="2024-04" db="EMBL/GenBank/DDBJ databases">
        <title>Defined microbial consortia suppress multidrug-resistant proinflammatory Enterobacteriaceae via ecological control.</title>
        <authorList>
            <person name="Furuichi M."/>
            <person name="Kawaguchi T."/>
            <person name="Pust M."/>
            <person name="Yasuma K."/>
            <person name="Plichta D."/>
            <person name="Hasegawa N."/>
            <person name="Ohya T."/>
            <person name="Bhattarai S."/>
            <person name="Sasajima S."/>
            <person name="Aoto Y."/>
            <person name="Tuganbaev T."/>
            <person name="Yaginuma M."/>
            <person name="Ueda M."/>
            <person name="Okahashi N."/>
            <person name="Amafuji K."/>
            <person name="Kiridooshi Y."/>
            <person name="Sugita K."/>
            <person name="Strazar M."/>
            <person name="Skelly A."/>
            <person name="Suda W."/>
            <person name="Hattori M."/>
            <person name="Nakamoto N."/>
            <person name="Caballero S."/>
            <person name="Norman J."/>
            <person name="Olle B."/>
            <person name="Tanoue T."/>
            <person name="Arita M."/>
            <person name="Bucci V."/>
            <person name="Atarashi K."/>
            <person name="Xavier R."/>
            <person name="Honda K."/>
        </authorList>
    </citation>
    <scope>NUCLEOTIDE SEQUENCE [LARGE SCALE GENOMIC DNA]</scope>
    <source>
        <strain evidence="6">f13</strain>
    </source>
</reference>
<dbReference type="PANTHER" id="PTHR35807:SF2">
    <property type="entry name" value="TRANSCRIPTIONAL ACTIVATOR DOMAIN"/>
    <property type="match status" value="1"/>
</dbReference>
<dbReference type="InterPro" id="IPR016032">
    <property type="entry name" value="Sig_transdc_resp-reg_C-effctor"/>
</dbReference>
<protein>
    <recommendedName>
        <fullName evidence="7">DNA-binding SARP family transcriptional activator</fullName>
    </recommendedName>
</protein>
<dbReference type="InterPro" id="IPR011990">
    <property type="entry name" value="TPR-like_helical_dom_sf"/>
</dbReference>
<sequence length="391" mass="45520">MGKRQRVLKVYMMGTAFAECDGRPLPIGAALSGKVLQLFLILLYYHDSGIKREELLHMLYGNGEYASPSGSLRAAVFRLRKLLDEYLSPGEYIRTEGGIYRWDDRALKAYVDARDFEDTALCAMETEDGERLCRACSLYSGEFLSQMAGEKWITVVSVRCQELYFKCLRKVSRLLQDKMEYTALLKLINTACELYPYEECQIMKMDCLISMKRFREAMQVYKRVVKQYFEEQGLPPSERMLERFRLMSSQIRYTADMLKDVRDSLREREAAQGPYYCAYPSFIDCYRLLARMSERIEVENVLICVFLLDSRGKSLENRGDLQKEAARELCAAIGSTLRRGDIFTCYSPDQYLILLNGSPKEYCQAIFRRIEKNLRRWPGFRKVTLKYEVLG</sequence>
<feature type="domain" description="Bacterial transcriptional activator" evidence="4">
    <location>
        <begin position="111"/>
        <end position="247"/>
    </location>
</feature>
<dbReference type="SUPFAM" id="SSF46894">
    <property type="entry name" value="C-terminal effector domain of the bipartite response regulators"/>
    <property type="match status" value="1"/>
</dbReference>
<dbReference type="InterPro" id="IPR036388">
    <property type="entry name" value="WH-like_DNA-bd_sf"/>
</dbReference>
<dbReference type="SUPFAM" id="SSF48452">
    <property type="entry name" value="TPR-like"/>
    <property type="match status" value="1"/>
</dbReference>
<gene>
    <name evidence="5" type="ORF">F130042H8_11510</name>
</gene>
<comment type="caution">
    <text evidence="5">The sequence shown here is derived from an EMBL/GenBank/DDBJ whole genome shotgun (WGS) entry which is preliminary data.</text>
</comment>
<comment type="similarity">
    <text evidence="1">Belongs to the AfsR/DnrI/RedD regulatory family.</text>
</comment>
<name>A0ABQ0AVM6_9FIRM</name>
<dbReference type="PANTHER" id="PTHR35807">
    <property type="entry name" value="TRANSCRIPTIONAL REGULATOR REDD-RELATED"/>
    <property type="match status" value="1"/>
</dbReference>
<dbReference type="SMART" id="SM01043">
    <property type="entry name" value="BTAD"/>
    <property type="match status" value="1"/>
</dbReference>
<evidence type="ECO:0000256" key="1">
    <source>
        <dbReference type="ARBA" id="ARBA00005820"/>
    </source>
</evidence>
<accession>A0ABQ0AVM6</accession>
<dbReference type="RefSeq" id="WP_390469439.1">
    <property type="nucleotide sequence ID" value="NZ_BAABXL010000001.1"/>
</dbReference>
<dbReference type="InterPro" id="IPR051677">
    <property type="entry name" value="AfsR-DnrI-RedD_regulator"/>
</dbReference>
<evidence type="ECO:0000259" key="4">
    <source>
        <dbReference type="SMART" id="SM01043"/>
    </source>
</evidence>
<dbReference type="SMART" id="SM00862">
    <property type="entry name" value="Trans_reg_C"/>
    <property type="match status" value="1"/>
</dbReference>
<dbReference type="EMBL" id="BAABXL010000001">
    <property type="protein sequence ID" value="GAA6268091.1"/>
    <property type="molecule type" value="Genomic_DNA"/>
</dbReference>
<organism evidence="5 6">
    <name type="scientific">Enterocloster alcoholdehydrogenati</name>
    <dbReference type="NCBI Taxonomy" id="2547410"/>
    <lineage>
        <taxon>Bacteria</taxon>
        <taxon>Bacillati</taxon>
        <taxon>Bacillota</taxon>
        <taxon>Clostridia</taxon>
        <taxon>Lachnospirales</taxon>
        <taxon>Lachnospiraceae</taxon>
        <taxon>Enterocloster</taxon>
    </lineage>
</organism>
<keyword evidence="6" id="KW-1185">Reference proteome</keyword>
<evidence type="ECO:0000313" key="6">
    <source>
        <dbReference type="Proteomes" id="UP001600894"/>
    </source>
</evidence>
<dbReference type="Proteomes" id="UP001600894">
    <property type="component" value="Unassembled WGS sequence"/>
</dbReference>
<evidence type="ECO:0000259" key="3">
    <source>
        <dbReference type="SMART" id="SM00862"/>
    </source>
</evidence>
<dbReference type="Pfam" id="PF03704">
    <property type="entry name" value="BTAD"/>
    <property type="match status" value="1"/>
</dbReference>
<dbReference type="InterPro" id="IPR005158">
    <property type="entry name" value="BTAD"/>
</dbReference>
<dbReference type="Gene3D" id="1.25.40.10">
    <property type="entry name" value="Tetratricopeptide repeat domain"/>
    <property type="match status" value="1"/>
</dbReference>
<proteinExistence type="inferred from homology"/>